<proteinExistence type="predicted"/>
<dbReference type="AlphaFoldDB" id="A0A6G1DB75"/>
<evidence type="ECO:0000313" key="3">
    <source>
        <dbReference type="Proteomes" id="UP000479710"/>
    </source>
</evidence>
<comment type="caution">
    <text evidence="2">The sequence shown here is derived from an EMBL/GenBank/DDBJ whole genome shotgun (WGS) entry which is preliminary data.</text>
</comment>
<sequence>MSGVAFSYGLVNYGTFKSYESRGATREFSWTLTGRWLNRSWSAWTPCGVDRSPAAQASLAPRKERGGAGGTGEKSLSRGMPSAEQAARGRPGCKGAGEDTCAEEECAGGGEAYASSES</sequence>
<dbReference type="Proteomes" id="UP000479710">
    <property type="component" value="Unassembled WGS sequence"/>
</dbReference>
<gene>
    <name evidence="2" type="ORF">E2562_000026</name>
</gene>
<accession>A0A6G1DB75</accession>
<organism evidence="2 3">
    <name type="scientific">Oryza meyeriana var. granulata</name>
    <dbReference type="NCBI Taxonomy" id="110450"/>
    <lineage>
        <taxon>Eukaryota</taxon>
        <taxon>Viridiplantae</taxon>
        <taxon>Streptophyta</taxon>
        <taxon>Embryophyta</taxon>
        <taxon>Tracheophyta</taxon>
        <taxon>Spermatophyta</taxon>
        <taxon>Magnoliopsida</taxon>
        <taxon>Liliopsida</taxon>
        <taxon>Poales</taxon>
        <taxon>Poaceae</taxon>
        <taxon>BOP clade</taxon>
        <taxon>Oryzoideae</taxon>
        <taxon>Oryzeae</taxon>
        <taxon>Oryzinae</taxon>
        <taxon>Oryza</taxon>
        <taxon>Oryza meyeriana</taxon>
    </lineage>
</organism>
<evidence type="ECO:0000313" key="2">
    <source>
        <dbReference type="EMBL" id="KAF0909666.1"/>
    </source>
</evidence>
<reference evidence="2 3" key="1">
    <citation type="submission" date="2019-11" db="EMBL/GenBank/DDBJ databases">
        <title>Whole genome sequence of Oryza granulata.</title>
        <authorList>
            <person name="Li W."/>
        </authorList>
    </citation>
    <scope>NUCLEOTIDE SEQUENCE [LARGE SCALE GENOMIC DNA]</scope>
    <source>
        <strain evidence="3">cv. Menghai</strain>
        <tissue evidence="2">Leaf</tissue>
    </source>
</reference>
<keyword evidence="3" id="KW-1185">Reference proteome</keyword>
<feature type="region of interest" description="Disordered" evidence="1">
    <location>
        <begin position="51"/>
        <end position="118"/>
    </location>
</feature>
<name>A0A6G1DB75_9ORYZ</name>
<evidence type="ECO:0000256" key="1">
    <source>
        <dbReference type="SAM" id="MobiDB-lite"/>
    </source>
</evidence>
<protein>
    <submittedName>
        <fullName evidence="2">Uncharacterized protein</fullName>
    </submittedName>
</protein>
<dbReference type="EMBL" id="SPHZ02000006">
    <property type="protein sequence ID" value="KAF0909666.1"/>
    <property type="molecule type" value="Genomic_DNA"/>
</dbReference>